<evidence type="ECO:0000313" key="3">
    <source>
        <dbReference type="RefSeq" id="XP_015173629.1"/>
    </source>
</evidence>
<sequence>MTLIRTLVIISFSILTATEAFNFTITRILDEKILLNNNSIFDFQIAGDFNYNKVYMIIKKPITEKDDILIDVMAERFDGLKFRLAENPINLCKFLAEEQSINFEPHIRQFHFSRVFNFEGQLCPILPGRRKILPYMFPKNITLFNDLGCGDFVYNINIITSSPNNPGEHKYLISSRTTVNIEGKTCSNTLI</sequence>
<proteinExistence type="predicted"/>
<organism evidence="2 3">
    <name type="scientific">Polistes dominula</name>
    <name type="common">European paper wasp</name>
    <name type="synonym">Vespa dominula</name>
    <dbReference type="NCBI Taxonomy" id="743375"/>
    <lineage>
        <taxon>Eukaryota</taxon>
        <taxon>Metazoa</taxon>
        <taxon>Ecdysozoa</taxon>
        <taxon>Arthropoda</taxon>
        <taxon>Hexapoda</taxon>
        <taxon>Insecta</taxon>
        <taxon>Pterygota</taxon>
        <taxon>Neoptera</taxon>
        <taxon>Endopterygota</taxon>
        <taxon>Hymenoptera</taxon>
        <taxon>Apocrita</taxon>
        <taxon>Aculeata</taxon>
        <taxon>Vespoidea</taxon>
        <taxon>Vespidae</taxon>
        <taxon>Polistinae</taxon>
        <taxon>Polistini</taxon>
        <taxon>Polistes</taxon>
    </lineage>
</organism>
<gene>
    <name evidence="3" type="primary">LOC107064945</name>
</gene>
<dbReference type="RefSeq" id="XP_015173629.1">
    <property type="nucleotide sequence ID" value="XM_015318143.1"/>
</dbReference>
<evidence type="ECO:0000256" key="1">
    <source>
        <dbReference type="SAM" id="SignalP"/>
    </source>
</evidence>
<accession>A0ABM1I092</accession>
<dbReference type="GeneID" id="107064945"/>
<reference evidence="3" key="1">
    <citation type="submission" date="2025-08" db="UniProtKB">
        <authorList>
            <consortium name="RefSeq"/>
        </authorList>
    </citation>
    <scope>IDENTIFICATION</scope>
    <source>
        <tissue evidence="3">Whole body</tissue>
    </source>
</reference>
<dbReference type="Proteomes" id="UP000694924">
    <property type="component" value="Unplaced"/>
</dbReference>
<evidence type="ECO:0000313" key="2">
    <source>
        <dbReference type="Proteomes" id="UP000694924"/>
    </source>
</evidence>
<keyword evidence="1" id="KW-0732">Signal</keyword>
<feature type="signal peptide" evidence="1">
    <location>
        <begin position="1"/>
        <end position="20"/>
    </location>
</feature>
<name>A0ABM1I092_POLDO</name>
<protein>
    <submittedName>
        <fullName evidence="3">Uncharacterized protein LOC107064945</fullName>
    </submittedName>
</protein>
<keyword evidence="2" id="KW-1185">Reference proteome</keyword>
<feature type="chain" id="PRO_5045507760" evidence="1">
    <location>
        <begin position="21"/>
        <end position="191"/>
    </location>
</feature>